<evidence type="ECO:0000313" key="7">
    <source>
        <dbReference type="EMBL" id="KAK5093153.1"/>
    </source>
</evidence>
<keyword evidence="2" id="KW-0238">DNA-binding</keyword>
<keyword evidence="4" id="KW-0539">Nucleus</keyword>
<dbReference type="EMBL" id="JAVRRG010000047">
    <property type="protein sequence ID" value="KAK5093153.1"/>
    <property type="molecule type" value="Genomic_DNA"/>
</dbReference>
<dbReference type="SUPFAM" id="SSF57701">
    <property type="entry name" value="Zn2/Cys6 DNA-binding domain"/>
    <property type="match status" value="1"/>
</dbReference>
<sequence>MESNLRHILHFSNSETDAQLLHDRSHPLVEGGRNLTIDELSQNYPEDNGDSTVPRKRSNPSTRLSYPRKRAIRACQKCRVRRTKCDNVRPACTACLDLGAECIYSEGDPSTFDTASLAILEKLNTIEELLRKPTPTPQSQSPSRQDSNVAQTPASIPSVLSAAAPEKPMASTRRRMSIETVLSWQAFADQSPNLDLKGLLVRDDIGQADSSLNRDFMQQTGYEEQLLQRFLDNVFIYNPVLEEAVLQQYIREIQFHGLKWDAKSCLLLLIYAHGCLSFSEDINQPADSMAFRQTVEFKRAEHFFEAAQKRMGVLLCKSTVVEAQCFFLAGVYLMATLRPVEAWKMFVQALTCCQAFVPEQAIDDGRESEQRLQESIYWTCFKSELELRLELNVFENSIWDLTYPAFYPSPPDGLKSQREVVWYYYLGEIALRRLGNRILNFFHKAHHPKIDIDAVAGFEQQAADWIRSLPSVLNFELTGQSPGGDLVDSLKFILDGHLLDCYEMLYWPFLTEIILHGLPAAPAASYQHQPLEQLAYKSLHICVQRIHKNEHGFFSRHHGTWLMLRSCTRSALVLLAARKDPVLANLMPQDWEQAVWKVAKMLEFWKSESRDCDDRLGIIRSCMREFTLGAAGGGASRVCMYNYREV</sequence>
<organism evidence="7 8">
    <name type="scientific">Lithohypha guttulata</name>
    <dbReference type="NCBI Taxonomy" id="1690604"/>
    <lineage>
        <taxon>Eukaryota</taxon>
        <taxon>Fungi</taxon>
        <taxon>Dikarya</taxon>
        <taxon>Ascomycota</taxon>
        <taxon>Pezizomycotina</taxon>
        <taxon>Eurotiomycetes</taxon>
        <taxon>Chaetothyriomycetidae</taxon>
        <taxon>Chaetothyriales</taxon>
        <taxon>Trichomeriaceae</taxon>
        <taxon>Lithohypha</taxon>
    </lineage>
</organism>
<feature type="domain" description="Zn(2)-C6 fungal-type" evidence="6">
    <location>
        <begin position="74"/>
        <end position="104"/>
    </location>
</feature>
<dbReference type="InterPro" id="IPR001138">
    <property type="entry name" value="Zn2Cys6_DnaBD"/>
</dbReference>
<dbReference type="PROSITE" id="PS00463">
    <property type="entry name" value="ZN2_CY6_FUNGAL_1"/>
    <property type="match status" value="1"/>
</dbReference>
<proteinExistence type="predicted"/>
<dbReference type="PANTHER" id="PTHR47785">
    <property type="entry name" value="ZN(II)2CYS6 TRANSCRIPTION FACTOR (EUROFUNG)-RELATED-RELATED"/>
    <property type="match status" value="1"/>
</dbReference>
<protein>
    <submittedName>
        <fullName evidence="7">Zcf27p</fullName>
    </submittedName>
</protein>
<keyword evidence="8" id="KW-1185">Reference proteome</keyword>
<evidence type="ECO:0000256" key="4">
    <source>
        <dbReference type="ARBA" id="ARBA00023242"/>
    </source>
</evidence>
<keyword evidence="3" id="KW-0804">Transcription</keyword>
<evidence type="ECO:0000256" key="1">
    <source>
        <dbReference type="ARBA" id="ARBA00023015"/>
    </source>
</evidence>
<evidence type="ECO:0000256" key="5">
    <source>
        <dbReference type="SAM" id="MobiDB-lite"/>
    </source>
</evidence>
<evidence type="ECO:0000256" key="3">
    <source>
        <dbReference type="ARBA" id="ARBA00023163"/>
    </source>
</evidence>
<feature type="region of interest" description="Disordered" evidence="5">
    <location>
        <begin position="38"/>
        <end position="65"/>
    </location>
</feature>
<dbReference type="Gene3D" id="4.10.240.10">
    <property type="entry name" value="Zn(2)-C6 fungal-type DNA-binding domain"/>
    <property type="match status" value="1"/>
</dbReference>
<name>A0ABR0KBN7_9EURO</name>
<gene>
    <name evidence="7" type="primary">ZCF27_2</name>
    <name evidence="7" type="ORF">LTR24_004556</name>
</gene>
<accession>A0ABR0KBN7</accession>
<dbReference type="InterPro" id="IPR053181">
    <property type="entry name" value="EcdB-like_regulator"/>
</dbReference>
<dbReference type="Proteomes" id="UP001345013">
    <property type="component" value="Unassembled WGS sequence"/>
</dbReference>
<evidence type="ECO:0000259" key="6">
    <source>
        <dbReference type="PROSITE" id="PS50048"/>
    </source>
</evidence>
<reference evidence="7 8" key="1">
    <citation type="submission" date="2023-08" db="EMBL/GenBank/DDBJ databases">
        <title>Black Yeasts Isolated from many extreme environments.</title>
        <authorList>
            <person name="Coleine C."/>
            <person name="Stajich J.E."/>
            <person name="Selbmann L."/>
        </authorList>
    </citation>
    <scope>NUCLEOTIDE SEQUENCE [LARGE SCALE GENOMIC DNA]</scope>
    <source>
        <strain evidence="7 8">CCFEE 5885</strain>
    </source>
</reference>
<comment type="caution">
    <text evidence="7">The sequence shown here is derived from an EMBL/GenBank/DDBJ whole genome shotgun (WGS) entry which is preliminary data.</text>
</comment>
<keyword evidence="1" id="KW-0805">Transcription regulation</keyword>
<dbReference type="CDD" id="cd00067">
    <property type="entry name" value="GAL4"/>
    <property type="match status" value="1"/>
</dbReference>
<feature type="region of interest" description="Disordered" evidence="5">
    <location>
        <begin position="132"/>
        <end position="171"/>
    </location>
</feature>
<dbReference type="SMART" id="SM00066">
    <property type="entry name" value="GAL4"/>
    <property type="match status" value="1"/>
</dbReference>
<dbReference type="InterPro" id="IPR036864">
    <property type="entry name" value="Zn2-C6_fun-type_DNA-bd_sf"/>
</dbReference>
<dbReference type="CDD" id="cd12148">
    <property type="entry name" value="fungal_TF_MHR"/>
    <property type="match status" value="1"/>
</dbReference>
<evidence type="ECO:0000256" key="2">
    <source>
        <dbReference type="ARBA" id="ARBA00023125"/>
    </source>
</evidence>
<feature type="compositionally biased region" description="Polar residues" evidence="5">
    <location>
        <begin position="144"/>
        <end position="155"/>
    </location>
</feature>
<dbReference type="PROSITE" id="PS50048">
    <property type="entry name" value="ZN2_CY6_FUNGAL_2"/>
    <property type="match status" value="1"/>
</dbReference>
<dbReference type="Pfam" id="PF00172">
    <property type="entry name" value="Zn_clus"/>
    <property type="match status" value="1"/>
</dbReference>
<evidence type="ECO:0000313" key="8">
    <source>
        <dbReference type="Proteomes" id="UP001345013"/>
    </source>
</evidence>
<dbReference type="PANTHER" id="PTHR47785:SF7">
    <property type="entry name" value="ZN(II)2CYS6 TRANSCRIPTION FACTOR (EUROFUNG)"/>
    <property type="match status" value="1"/>
</dbReference>